<evidence type="ECO:0000256" key="1">
    <source>
        <dbReference type="SAM" id="MobiDB-lite"/>
    </source>
</evidence>
<evidence type="ECO:0000313" key="3">
    <source>
        <dbReference type="Proteomes" id="UP000652761"/>
    </source>
</evidence>
<comment type="caution">
    <text evidence="2">The sequence shown here is derived from an EMBL/GenBank/DDBJ whole genome shotgun (WGS) entry which is preliminary data.</text>
</comment>
<protein>
    <submittedName>
        <fullName evidence="2">Uncharacterized protein</fullName>
    </submittedName>
</protein>
<feature type="region of interest" description="Disordered" evidence="1">
    <location>
        <begin position="109"/>
        <end position="143"/>
    </location>
</feature>
<dbReference type="AlphaFoldDB" id="A0A843TIG8"/>
<keyword evidence="3" id="KW-1185">Reference proteome</keyword>
<evidence type="ECO:0000313" key="2">
    <source>
        <dbReference type="EMBL" id="MQL70621.1"/>
    </source>
</evidence>
<feature type="region of interest" description="Disordered" evidence="1">
    <location>
        <begin position="79"/>
        <end position="98"/>
    </location>
</feature>
<feature type="compositionally biased region" description="Basic and acidic residues" evidence="1">
    <location>
        <begin position="88"/>
        <end position="98"/>
    </location>
</feature>
<dbReference type="InterPro" id="IPR012337">
    <property type="entry name" value="RNaseH-like_sf"/>
</dbReference>
<organism evidence="2 3">
    <name type="scientific">Colocasia esculenta</name>
    <name type="common">Wild taro</name>
    <name type="synonym">Arum esculentum</name>
    <dbReference type="NCBI Taxonomy" id="4460"/>
    <lineage>
        <taxon>Eukaryota</taxon>
        <taxon>Viridiplantae</taxon>
        <taxon>Streptophyta</taxon>
        <taxon>Embryophyta</taxon>
        <taxon>Tracheophyta</taxon>
        <taxon>Spermatophyta</taxon>
        <taxon>Magnoliopsida</taxon>
        <taxon>Liliopsida</taxon>
        <taxon>Araceae</taxon>
        <taxon>Aroideae</taxon>
        <taxon>Colocasieae</taxon>
        <taxon>Colocasia</taxon>
    </lineage>
</organism>
<sequence>MNGGVYRLKQHIADIGGNVVKCKQCPRELVNEMKEYMAGRQQQKDICIQQQQELHEELAGRGKSKSVMKERAIVVDESNDTDYEDLSPNEREWREGLRQSRRAAMLESEMRRYHSTREGSSSGASVTRPPLAVKRGGSMRGTGPTGVIDTFMHRKPSSKQPSIKHALKGVKATAASAKHALIEPLVQVLRMVDGEDKNDMGYLYEAMDKAKERLREKHPTAFQKWWRIIDARWESTLHHDLHAAGYFFNLRHQYSDSPHNDGEVLQGTINVISRLSRSTEERINAMMEVQPT</sequence>
<dbReference type="SUPFAM" id="SSF53098">
    <property type="entry name" value="Ribonuclease H-like"/>
    <property type="match status" value="1"/>
</dbReference>
<accession>A0A843TIG8</accession>
<proteinExistence type="predicted"/>
<dbReference type="EMBL" id="NMUH01000073">
    <property type="protein sequence ID" value="MQL70621.1"/>
    <property type="molecule type" value="Genomic_DNA"/>
</dbReference>
<dbReference type="Proteomes" id="UP000652761">
    <property type="component" value="Unassembled WGS sequence"/>
</dbReference>
<gene>
    <name evidence="2" type="ORF">Taro_002944</name>
</gene>
<name>A0A843TIG8_COLES</name>
<reference evidence="2" key="1">
    <citation type="submission" date="2017-07" db="EMBL/GenBank/DDBJ databases">
        <title>Taro Niue Genome Assembly and Annotation.</title>
        <authorList>
            <person name="Atibalentja N."/>
            <person name="Keating K."/>
            <person name="Fields C.J."/>
        </authorList>
    </citation>
    <scope>NUCLEOTIDE SEQUENCE</scope>
    <source>
        <strain evidence="2">Niue_2</strain>
        <tissue evidence="2">Leaf</tissue>
    </source>
</reference>
<dbReference type="OrthoDB" id="1738510at2759"/>